<dbReference type="AlphaFoldDB" id="A0A364K2X9"/>
<dbReference type="RefSeq" id="WP_113659704.1">
    <property type="nucleotide sequence ID" value="NZ_KZ845670.1"/>
</dbReference>
<dbReference type="GO" id="GO:0008270">
    <property type="term" value="F:zinc ion binding"/>
    <property type="evidence" value="ECO:0007669"/>
    <property type="project" value="InterPro"/>
</dbReference>
<reference evidence="3 4" key="2">
    <citation type="submission" date="2018-06" db="EMBL/GenBank/DDBJ databases">
        <authorList>
            <person name="Zhirakovskaya E."/>
        </authorList>
    </citation>
    <scope>NUCLEOTIDE SEQUENCE [LARGE SCALE GENOMIC DNA]</scope>
    <source>
        <strain evidence="3 4">FBKL4.011</strain>
    </source>
</reference>
<evidence type="ECO:0000259" key="2">
    <source>
        <dbReference type="SMART" id="SM00701"/>
    </source>
</evidence>
<dbReference type="SUPFAM" id="SSF55846">
    <property type="entry name" value="N-acetylmuramoyl-L-alanine amidase-like"/>
    <property type="match status" value="1"/>
</dbReference>
<proteinExistence type="inferred from homology"/>
<evidence type="ECO:0000256" key="1">
    <source>
        <dbReference type="ARBA" id="ARBA00007553"/>
    </source>
</evidence>
<dbReference type="Gene3D" id="3.40.80.10">
    <property type="entry name" value="Peptidoglycan recognition protein-like"/>
    <property type="match status" value="1"/>
</dbReference>
<protein>
    <recommendedName>
        <fullName evidence="2">Peptidoglycan recognition protein family domain-containing protein</fullName>
    </recommendedName>
</protein>
<sequence>MKLLQWKKTLIATGVVLSTIILPIFPESWAKPKVVKVLHDEIHHEKKVDFSGKNKNITLKDAKNKAQLTMNTDGEEAVYTSPTIKTKIEFTDLGVHWLENNKLPVDAVKFEIRTSKDNRSWSKWSWLRVEDQEGPDHKKNKETFTQLLLGQRGKYLQYRITLNTKNGKKPELQDLKITLMNSEDGAKITPTSSKEKDKKISLASLFAKKVDAAINKPPVISRADWGADESIRFDQTGKELWPRDYLAPTHMVVHHTATENNEPDPAARMRSIYYFHTVTRGWGDIGYNAIIGSDGKIYEGRHGKDGEVLSNGVVGGHAYSFNYGTFGVSMMGDYDQVVLPDHMRKSLVQILTYVADLNKIDPTIKKDYVRNYSYNDPNVPKVDAGIPTLTGHGLLPRASTNCPGAYIKNELPNLRTSVSNNLNQPQVPTEPIIIDNDASTNTRTGSWTLSTLLSQKYNENYYYSGSGIGSDVFTWNFNLPLTGVYRVSIWYPGSVSNATNAQYTIHTKNGAITQTINQTTNGGKWVDVGLYELNSGANKISLSDLADNTRVVADAVKLEYIPSAIVDDSDTNHVIASPALTDWRSSSSMSGGYKGSYRVHNKDTSASFTWKLNVPESGNYRVYVWYTSANDRATNAPYTIRYGDGQSVIKPVNQKTDGKKWVDLGVYSFVQGATSITLSANADGYVIADAVKLVKE</sequence>
<reference evidence="3 4" key="1">
    <citation type="submission" date="2018-06" db="EMBL/GenBank/DDBJ databases">
        <title>Thermoflavimicrobium daqus sp. nov., a thermophilic microbe isolated from Moutai-flavour Daqu.</title>
        <authorList>
            <person name="Wang X."/>
            <person name="Zhou H."/>
        </authorList>
    </citation>
    <scope>NUCLEOTIDE SEQUENCE [LARGE SCALE GENOMIC DNA]</scope>
    <source>
        <strain evidence="3 4">FBKL4.011</strain>
    </source>
</reference>
<dbReference type="InterPro" id="IPR033803">
    <property type="entry name" value="CBD-like_Golvesin-Xly"/>
</dbReference>
<dbReference type="GO" id="GO:0009253">
    <property type="term" value="P:peptidoglycan catabolic process"/>
    <property type="evidence" value="ECO:0007669"/>
    <property type="project" value="InterPro"/>
</dbReference>
<dbReference type="InterPro" id="IPR006619">
    <property type="entry name" value="PGRP_domain_met/bac"/>
</dbReference>
<evidence type="ECO:0000313" key="4">
    <source>
        <dbReference type="Proteomes" id="UP000251213"/>
    </source>
</evidence>
<dbReference type="Gene3D" id="2.60.120.260">
    <property type="entry name" value="Galactose-binding domain-like"/>
    <property type="match status" value="2"/>
</dbReference>
<dbReference type="InterPro" id="IPR015510">
    <property type="entry name" value="PGRP"/>
</dbReference>
<evidence type="ECO:0000313" key="3">
    <source>
        <dbReference type="EMBL" id="RAL22701.1"/>
    </source>
</evidence>
<dbReference type="InterPro" id="IPR036505">
    <property type="entry name" value="Amidase/PGRP_sf"/>
</dbReference>
<dbReference type="Proteomes" id="UP000251213">
    <property type="component" value="Unassembled WGS sequence"/>
</dbReference>
<dbReference type="Pfam" id="PF01510">
    <property type="entry name" value="Amidase_2"/>
    <property type="match status" value="1"/>
</dbReference>
<dbReference type="EMBL" id="QJKK01000008">
    <property type="protein sequence ID" value="RAL22701.1"/>
    <property type="molecule type" value="Genomic_DNA"/>
</dbReference>
<keyword evidence="4" id="KW-1185">Reference proteome</keyword>
<dbReference type="PANTHER" id="PTHR11022:SF41">
    <property type="entry name" value="PEPTIDOGLYCAN-RECOGNITION PROTEIN LC-RELATED"/>
    <property type="match status" value="1"/>
</dbReference>
<dbReference type="CDD" id="cd06583">
    <property type="entry name" value="PGRP"/>
    <property type="match status" value="1"/>
</dbReference>
<comment type="caution">
    <text evidence="3">The sequence shown here is derived from an EMBL/GenBank/DDBJ whole genome shotgun (WGS) entry which is preliminary data.</text>
</comment>
<feature type="domain" description="Peptidoglycan recognition protein family" evidence="2">
    <location>
        <begin position="217"/>
        <end position="373"/>
    </location>
</feature>
<dbReference type="OrthoDB" id="9812621at2"/>
<dbReference type="PANTHER" id="PTHR11022">
    <property type="entry name" value="PEPTIDOGLYCAN RECOGNITION PROTEIN"/>
    <property type="match status" value="1"/>
</dbReference>
<dbReference type="Pfam" id="PF25275">
    <property type="entry name" value="Golvesin_C"/>
    <property type="match status" value="2"/>
</dbReference>
<gene>
    <name evidence="3" type="ORF">DL897_13625</name>
</gene>
<accession>A0A364K2X9</accession>
<dbReference type="GO" id="GO:0008745">
    <property type="term" value="F:N-acetylmuramoyl-L-alanine amidase activity"/>
    <property type="evidence" value="ECO:0007669"/>
    <property type="project" value="InterPro"/>
</dbReference>
<dbReference type="InterPro" id="IPR002502">
    <property type="entry name" value="Amidase_domain"/>
</dbReference>
<name>A0A364K2X9_9BACL</name>
<comment type="similarity">
    <text evidence="1">Belongs to the N-acetylmuramoyl-L-alanine amidase 2 family.</text>
</comment>
<organism evidence="3 4">
    <name type="scientific">Thermoflavimicrobium daqui</name>
    <dbReference type="NCBI Taxonomy" id="2137476"/>
    <lineage>
        <taxon>Bacteria</taxon>
        <taxon>Bacillati</taxon>
        <taxon>Bacillota</taxon>
        <taxon>Bacilli</taxon>
        <taxon>Bacillales</taxon>
        <taxon>Thermoactinomycetaceae</taxon>
        <taxon>Thermoflavimicrobium</taxon>
    </lineage>
</organism>
<dbReference type="SMART" id="SM00701">
    <property type="entry name" value="PGRP"/>
    <property type="match status" value="1"/>
</dbReference>